<dbReference type="GO" id="GO:0008171">
    <property type="term" value="F:O-methyltransferase activity"/>
    <property type="evidence" value="ECO:0000318"/>
    <property type="project" value="GO_Central"/>
</dbReference>
<dbReference type="SUPFAM" id="SSF53335">
    <property type="entry name" value="S-adenosyl-L-methionine-dependent methyltransferases"/>
    <property type="match status" value="1"/>
</dbReference>
<dbReference type="PANTHER" id="PTHR34203:SF15">
    <property type="entry name" value="SLL1173 PROTEIN"/>
    <property type="match status" value="1"/>
</dbReference>
<dbReference type="VEuPathDB" id="TrichDB:TVAGG3_0741640"/>
<dbReference type="InterPro" id="IPR052514">
    <property type="entry name" value="SAM-dependent_MTase"/>
</dbReference>
<dbReference type="SMR" id="A2G673"/>
<reference evidence="2" key="2">
    <citation type="journal article" date="2007" name="Science">
        <title>Draft genome sequence of the sexually transmitted pathogen Trichomonas vaginalis.</title>
        <authorList>
            <person name="Carlton J.M."/>
            <person name="Hirt R.P."/>
            <person name="Silva J.C."/>
            <person name="Delcher A.L."/>
            <person name="Schatz M."/>
            <person name="Zhao Q."/>
            <person name="Wortman J.R."/>
            <person name="Bidwell S.L."/>
            <person name="Alsmark U.C.M."/>
            <person name="Besteiro S."/>
            <person name="Sicheritz-Ponten T."/>
            <person name="Noel C.J."/>
            <person name="Dacks J.B."/>
            <person name="Foster P.G."/>
            <person name="Simillion C."/>
            <person name="Van de Peer Y."/>
            <person name="Miranda-Saavedra D."/>
            <person name="Barton G.J."/>
            <person name="Westrop G.D."/>
            <person name="Mueller S."/>
            <person name="Dessi D."/>
            <person name="Fiori P.L."/>
            <person name="Ren Q."/>
            <person name="Paulsen I."/>
            <person name="Zhang H."/>
            <person name="Bastida-Corcuera F.D."/>
            <person name="Simoes-Barbosa A."/>
            <person name="Brown M.T."/>
            <person name="Hayes R.D."/>
            <person name="Mukherjee M."/>
            <person name="Okumura C.Y."/>
            <person name="Schneider R."/>
            <person name="Smith A.J."/>
            <person name="Vanacova S."/>
            <person name="Villalvazo M."/>
            <person name="Haas B.J."/>
            <person name="Pertea M."/>
            <person name="Feldblyum T.V."/>
            <person name="Utterback T.R."/>
            <person name="Shu C.L."/>
            <person name="Osoegawa K."/>
            <person name="de Jong P.J."/>
            <person name="Hrdy I."/>
            <person name="Horvathova L."/>
            <person name="Zubacova Z."/>
            <person name="Dolezal P."/>
            <person name="Malik S.B."/>
            <person name="Logsdon J.M. Jr."/>
            <person name="Henze K."/>
            <person name="Gupta A."/>
            <person name="Wang C.C."/>
            <person name="Dunne R.L."/>
            <person name="Upcroft J.A."/>
            <person name="Upcroft P."/>
            <person name="White O."/>
            <person name="Salzberg S.L."/>
            <person name="Tang P."/>
            <person name="Chiu C.-H."/>
            <person name="Lee Y.-S."/>
            <person name="Embley T.M."/>
            <person name="Coombs G.H."/>
            <person name="Mottram J.C."/>
            <person name="Tachezy J."/>
            <person name="Fraser-Liggett C.M."/>
            <person name="Johnson P.J."/>
        </authorList>
    </citation>
    <scope>NUCLEOTIDE SEQUENCE [LARGE SCALE GENOMIC DNA]</scope>
    <source>
        <strain evidence="2">G3</strain>
    </source>
</reference>
<dbReference type="InterPro" id="IPR029063">
    <property type="entry name" value="SAM-dependent_MTases_sf"/>
</dbReference>
<dbReference type="GO" id="GO:0032259">
    <property type="term" value="P:methylation"/>
    <property type="evidence" value="ECO:0007669"/>
    <property type="project" value="UniProtKB-KW"/>
</dbReference>
<dbReference type="CDD" id="cd02440">
    <property type="entry name" value="AdoMet_MTases"/>
    <property type="match status" value="1"/>
</dbReference>
<feature type="domain" description="Methyltransferase FkbM" evidence="1">
    <location>
        <begin position="150"/>
        <end position="297"/>
    </location>
</feature>
<dbReference type="Proteomes" id="UP000001542">
    <property type="component" value="Unassembled WGS sequence"/>
</dbReference>
<dbReference type="EMBL" id="DS114468">
    <property type="protein sequence ID" value="EAX87340.1"/>
    <property type="molecule type" value="Genomic_DNA"/>
</dbReference>
<reference evidence="2" key="1">
    <citation type="submission" date="2006-10" db="EMBL/GenBank/DDBJ databases">
        <authorList>
            <person name="Amadeo P."/>
            <person name="Zhao Q."/>
            <person name="Wortman J."/>
            <person name="Fraser-Liggett C."/>
            <person name="Carlton J."/>
        </authorList>
    </citation>
    <scope>NUCLEOTIDE SEQUENCE</scope>
    <source>
        <strain evidence="2">G3</strain>
    </source>
</reference>
<dbReference type="Pfam" id="PF05050">
    <property type="entry name" value="Methyltransf_21"/>
    <property type="match status" value="1"/>
</dbReference>
<protein>
    <submittedName>
        <fullName evidence="2">Methyltransferase, FkbM family protein</fullName>
    </submittedName>
</protein>
<gene>
    <name evidence="2" type="ORF">TVAG_454840</name>
</gene>
<name>A2G673_TRIV3</name>
<dbReference type="KEGG" id="tva:75663780"/>
<evidence type="ECO:0000313" key="2">
    <source>
        <dbReference type="EMBL" id="EAX87340.1"/>
    </source>
</evidence>
<dbReference type="NCBIfam" id="TIGR01444">
    <property type="entry name" value="fkbM_fam"/>
    <property type="match status" value="1"/>
</dbReference>
<proteinExistence type="predicted"/>
<dbReference type="PANTHER" id="PTHR34203">
    <property type="entry name" value="METHYLTRANSFERASE, FKBM FAMILY PROTEIN"/>
    <property type="match status" value="1"/>
</dbReference>
<accession>A2G673</accession>
<evidence type="ECO:0000259" key="1">
    <source>
        <dbReference type="Pfam" id="PF05050"/>
    </source>
</evidence>
<dbReference type="VEuPathDB" id="TrichDB:TVAG_454840"/>
<keyword evidence="3" id="KW-1185">Reference proteome</keyword>
<dbReference type="InParanoid" id="A2G673"/>
<keyword evidence="2" id="KW-0489">Methyltransferase</keyword>
<keyword evidence="2" id="KW-0808">Transferase</keyword>
<dbReference type="AlphaFoldDB" id="A2G673"/>
<dbReference type="InterPro" id="IPR006342">
    <property type="entry name" value="FkbM_mtfrase"/>
</dbReference>
<sequence>MLSTFIPIFHASILKNNFIKIPTDGTIRDHFGYPGRNLIETLIKKYNSSSGIFISDKVFSFSYLQNKASREALEYFGKTILSCSDRCDSDFMTPILQKHQKQWRIEHKNLPEGFPDGVPNGLPEVFYFHHGLRFQPENIKNYVRQKDILDIGAFIGDSAVVLAKYTDKKIYSYEISKNYVEQIKNVTKKFKIDNKVEVFLKGLGRKPGKLKIIDEKNIGQRLRKTDDPDAYEIEITSIDNEVQQHNITVGFIKADVEGVGMEVMNGAIETIKRDRPVIELAVYHSFEEFFGFVDFILGLDNYLFEFHNENDYALTFHEIAIFAYPAELVYPKY</sequence>
<dbReference type="Gene3D" id="3.40.50.150">
    <property type="entry name" value="Vaccinia Virus protein VP39"/>
    <property type="match status" value="1"/>
</dbReference>
<organism evidence="2 3">
    <name type="scientific">Trichomonas vaginalis (strain ATCC PRA-98 / G3)</name>
    <dbReference type="NCBI Taxonomy" id="412133"/>
    <lineage>
        <taxon>Eukaryota</taxon>
        <taxon>Metamonada</taxon>
        <taxon>Parabasalia</taxon>
        <taxon>Trichomonadida</taxon>
        <taxon>Trichomonadidae</taxon>
        <taxon>Trichomonas</taxon>
    </lineage>
</organism>
<evidence type="ECO:0000313" key="3">
    <source>
        <dbReference type="Proteomes" id="UP000001542"/>
    </source>
</evidence>
<dbReference type="OrthoDB" id="2108639at2759"/>